<evidence type="ECO:0000313" key="3">
    <source>
        <dbReference type="Proteomes" id="UP000183461"/>
    </source>
</evidence>
<gene>
    <name evidence="2" type="ORF">SAMN02910280_0484</name>
</gene>
<dbReference type="Proteomes" id="UP000183461">
    <property type="component" value="Unassembled WGS sequence"/>
</dbReference>
<proteinExistence type="predicted"/>
<dbReference type="AlphaFoldDB" id="A0A1K1LNL7"/>
<evidence type="ECO:0000256" key="1">
    <source>
        <dbReference type="SAM" id="Phobius"/>
    </source>
</evidence>
<organism evidence="2 3">
    <name type="scientific">Ruminococcus flavefaciens</name>
    <dbReference type="NCBI Taxonomy" id="1265"/>
    <lineage>
        <taxon>Bacteria</taxon>
        <taxon>Bacillati</taxon>
        <taxon>Bacillota</taxon>
        <taxon>Clostridia</taxon>
        <taxon>Eubacteriales</taxon>
        <taxon>Oscillospiraceae</taxon>
        <taxon>Ruminococcus</taxon>
    </lineage>
</organism>
<sequence length="109" mass="12212">MEKAEIIAIVVVTVIAAAELFCLFICSKLQNKSYPLCVALPVNSQDKELPQRLEYIASLIEEGSTFIGTVLLIDIDGTQEQIQLCRDFCAHYHAMELIKISDIANHFKI</sequence>
<dbReference type="RefSeq" id="WP_072298932.1">
    <property type="nucleotide sequence ID" value="NZ_FPIP01000001.1"/>
</dbReference>
<dbReference type="EMBL" id="FPIP01000001">
    <property type="protein sequence ID" value="SFW11246.1"/>
    <property type="molecule type" value="Genomic_DNA"/>
</dbReference>
<name>A0A1K1LNL7_RUMFL</name>
<accession>A0A1K1LNL7</accession>
<reference evidence="3" key="1">
    <citation type="submission" date="2016-11" db="EMBL/GenBank/DDBJ databases">
        <authorList>
            <person name="Varghese N."/>
            <person name="Submissions S."/>
        </authorList>
    </citation>
    <scope>NUCLEOTIDE SEQUENCE [LARGE SCALE GENOMIC DNA]</scope>
    <source>
        <strain evidence="3">YL228</strain>
    </source>
</reference>
<keyword evidence="1" id="KW-1133">Transmembrane helix</keyword>
<keyword evidence="1" id="KW-0812">Transmembrane</keyword>
<evidence type="ECO:0000313" key="2">
    <source>
        <dbReference type="EMBL" id="SFW11246.1"/>
    </source>
</evidence>
<feature type="transmembrane region" description="Helical" evidence="1">
    <location>
        <begin position="6"/>
        <end position="26"/>
    </location>
</feature>
<protein>
    <submittedName>
        <fullName evidence="2">Uncharacterized protein</fullName>
    </submittedName>
</protein>
<keyword evidence="1" id="KW-0472">Membrane</keyword>